<dbReference type="PATRIC" id="fig|33934.7.peg.875"/>
<proteinExistence type="predicted"/>
<name>A0A178TB12_9BACL</name>
<reference evidence="1 2" key="1">
    <citation type="submission" date="2016-03" db="EMBL/GenBank/DDBJ databases">
        <title>Spore heat resistance.</title>
        <authorList>
            <person name="Boekhorst J."/>
            <person name="Berendsen E.M."/>
            <person name="Wells-Bennik M.H."/>
            <person name="Kuipers O.P."/>
        </authorList>
    </citation>
    <scope>NUCLEOTIDE SEQUENCE [LARGE SCALE GENOMIC DNA]</scope>
    <source>
        <strain evidence="1 2">AF16</strain>
    </source>
</reference>
<organism evidence="1 2">
    <name type="scientific">Anoxybacillus flavithermus</name>
    <dbReference type="NCBI Taxonomy" id="33934"/>
    <lineage>
        <taxon>Bacteria</taxon>
        <taxon>Bacillati</taxon>
        <taxon>Bacillota</taxon>
        <taxon>Bacilli</taxon>
        <taxon>Bacillales</taxon>
        <taxon>Anoxybacillaceae</taxon>
        <taxon>Anoxybacillus</taxon>
    </lineage>
</organism>
<dbReference type="AlphaFoldDB" id="A0A178TB12"/>
<keyword evidence="2" id="KW-1185">Reference proteome</keyword>
<gene>
    <name evidence="1" type="ORF">TAF16_1817</name>
</gene>
<accession>A0A178TB12</accession>
<protein>
    <submittedName>
        <fullName evidence="1">Uncharacterized protein</fullName>
    </submittedName>
</protein>
<sequence>MQEKKISKSQKLKYEEVKNFIDEMVKELKFISRSEAEQKQIIPKKMN</sequence>
<evidence type="ECO:0000313" key="1">
    <source>
        <dbReference type="EMBL" id="OAO78550.1"/>
    </source>
</evidence>
<evidence type="ECO:0000313" key="2">
    <source>
        <dbReference type="Proteomes" id="UP000078336"/>
    </source>
</evidence>
<dbReference type="Proteomes" id="UP000078336">
    <property type="component" value="Unassembled WGS sequence"/>
</dbReference>
<dbReference type="EMBL" id="LUCQ01000105">
    <property type="protein sequence ID" value="OAO78550.1"/>
    <property type="molecule type" value="Genomic_DNA"/>
</dbReference>
<comment type="caution">
    <text evidence="1">The sequence shown here is derived from an EMBL/GenBank/DDBJ whole genome shotgun (WGS) entry which is preliminary data.</text>
</comment>